<comment type="caution">
    <text evidence="11">The sequence shown here is derived from an EMBL/GenBank/DDBJ whole genome shotgun (WGS) entry which is preliminary data.</text>
</comment>
<dbReference type="STRING" id="56216.A0A1A6GG48"/>
<dbReference type="Pfam" id="PF03487">
    <property type="entry name" value="IL13"/>
    <property type="match status" value="1"/>
</dbReference>
<evidence type="ECO:0000256" key="1">
    <source>
        <dbReference type="ARBA" id="ARBA00004613"/>
    </source>
</evidence>
<evidence type="ECO:0000313" key="11">
    <source>
        <dbReference type="EMBL" id="OBS65206.1"/>
    </source>
</evidence>
<comment type="similarity">
    <text evidence="2">Belongs to the IL-4/IL-13 family.</text>
</comment>
<sequence length="136" mass="14627">LGFMALWVTAVLALACLGGLAAPGPVPRSMSPPVALKELIEELSNITQDQRTPLCNGSMVWSVDLTTGGFCAALESLTNISSCKPIYKTQRLLNGLCTQKASAVLSSLPDTKIEVVQFITTLLSYSKQLYRHGTFH</sequence>
<dbReference type="PROSITE" id="PS00838">
    <property type="entry name" value="INTERLEUKIN_4_13"/>
    <property type="match status" value="1"/>
</dbReference>
<feature type="chain" id="PRO_5008345581" description="Interleukin-13" evidence="10">
    <location>
        <begin position="22"/>
        <end position="136"/>
    </location>
</feature>
<accession>A0A1A6GG48</accession>
<dbReference type="PANTHER" id="PTHR48486">
    <property type="entry name" value="INTERLEUKIN-13"/>
    <property type="match status" value="1"/>
</dbReference>
<evidence type="ECO:0000256" key="5">
    <source>
        <dbReference type="ARBA" id="ARBA00022514"/>
    </source>
</evidence>
<dbReference type="Proteomes" id="UP000092124">
    <property type="component" value="Unassembled WGS sequence"/>
</dbReference>
<evidence type="ECO:0000256" key="7">
    <source>
        <dbReference type="ARBA" id="ARBA00022729"/>
    </source>
</evidence>
<comment type="subcellular location">
    <subcellularLocation>
        <location evidence="1">Secreted</location>
    </subcellularLocation>
</comment>
<dbReference type="PRINTS" id="PR01929">
    <property type="entry name" value="INTRLEUKIN13"/>
</dbReference>
<keyword evidence="5" id="KW-0202">Cytokine</keyword>
<dbReference type="GO" id="GO:0006955">
    <property type="term" value="P:immune response"/>
    <property type="evidence" value="ECO:0007669"/>
    <property type="project" value="InterPro"/>
</dbReference>
<proteinExistence type="inferred from homology"/>
<protein>
    <recommendedName>
        <fullName evidence="4">Interleukin-13</fullName>
    </recommendedName>
</protein>
<evidence type="ECO:0000256" key="3">
    <source>
        <dbReference type="ARBA" id="ARBA00011337"/>
    </source>
</evidence>
<dbReference type="InterPro" id="IPR001325">
    <property type="entry name" value="IL-4/IL-13"/>
</dbReference>
<evidence type="ECO:0000256" key="2">
    <source>
        <dbReference type="ARBA" id="ARBA00009855"/>
    </source>
</evidence>
<dbReference type="SUPFAM" id="SSF47266">
    <property type="entry name" value="4-helical cytokines"/>
    <property type="match status" value="1"/>
</dbReference>
<keyword evidence="6" id="KW-0964">Secreted</keyword>
<dbReference type="GO" id="GO:0005615">
    <property type="term" value="C:extracellular space"/>
    <property type="evidence" value="ECO:0007669"/>
    <property type="project" value="UniProtKB-KW"/>
</dbReference>
<evidence type="ECO:0000256" key="9">
    <source>
        <dbReference type="ARBA" id="ARBA00023180"/>
    </source>
</evidence>
<name>A0A1A6GG48_NEOLE</name>
<dbReference type="PANTHER" id="PTHR48486:SF1">
    <property type="entry name" value="INTERLEUKIN-13"/>
    <property type="match status" value="1"/>
</dbReference>
<evidence type="ECO:0000256" key="4">
    <source>
        <dbReference type="ARBA" id="ARBA00016752"/>
    </source>
</evidence>
<dbReference type="InterPro" id="IPR009079">
    <property type="entry name" value="4_helix_cytokine-like_core"/>
</dbReference>
<dbReference type="AlphaFoldDB" id="A0A1A6GG48"/>
<evidence type="ECO:0000256" key="6">
    <source>
        <dbReference type="ARBA" id="ARBA00022525"/>
    </source>
</evidence>
<dbReference type="OrthoDB" id="9447464at2759"/>
<dbReference type="SMART" id="SM00190">
    <property type="entry name" value="IL4_13"/>
    <property type="match status" value="1"/>
</dbReference>
<evidence type="ECO:0000313" key="12">
    <source>
        <dbReference type="Proteomes" id="UP000092124"/>
    </source>
</evidence>
<dbReference type="Gene3D" id="1.20.1250.10">
    <property type="match status" value="1"/>
</dbReference>
<keyword evidence="8" id="KW-1015">Disulfide bond</keyword>
<dbReference type="EMBL" id="LZPO01097098">
    <property type="protein sequence ID" value="OBS65206.1"/>
    <property type="molecule type" value="Genomic_DNA"/>
</dbReference>
<organism evidence="11 12">
    <name type="scientific">Neotoma lepida</name>
    <name type="common">Desert woodrat</name>
    <dbReference type="NCBI Taxonomy" id="56216"/>
    <lineage>
        <taxon>Eukaryota</taxon>
        <taxon>Metazoa</taxon>
        <taxon>Chordata</taxon>
        <taxon>Craniata</taxon>
        <taxon>Vertebrata</taxon>
        <taxon>Euteleostomi</taxon>
        <taxon>Mammalia</taxon>
        <taxon>Eutheria</taxon>
        <taxon>Euarchontoglires</taxon>
        <taxon>Glires</taxon>
        <taxon>Rodentia</taxon>
        <taxon>Myomorpha</taxon>
        <taxon>Muroidea</taxon>
        <taxon>Cricetidae</taxon>
        <taxon>Neotominae</taxon>
        <taxon>Neotoma</taxon>
    </lineage>
</organism>
<feature type="signal peptide" evidence="10">
    <location>
        <begin position="1"/>
        <end position="21"/>
    </location>
</feature>
<evidence type="ECO:0000256" key="8">
    <source>
        <dbReference type="ARBA" id="ARBA00023157"/>
    </source>
</evidence>
<dbReference type="GO" id="GO:0005125">
    <property type="term" value="F:cytokine activity"/>
    <property type="evidence" value="ECO:0007669"/>
    <property type="project" value="UniProtKB-KW"/>
</dbReference>
<dbReference type="InterPro" id="IPR020470">
    <property type="entry name" value="IL-13"/>
</dbReference>
<reference evidence="11 12" key="1">
    <citation type="submission" date="2016-06" db="EMBL/GenBank/DDBJ databases">
        <title>The Draft Genome Sequence and Annotation of the Desert Woodrat Neotoma lepida.</title>
        <authorList>
            <person name="Campbell M."/>
            <person name="Oakeson K.F."/>
            <person name="Yandell M."/>
            <person name="Halpert J.R."/>
            <person name="Dearing D."/>
        </authorList>
    </citation>
    <scope>NUCLEOTIDE SEQUENCE [LARGE SCALE GENOMIC DNA]</scope>
    <source>
        <strain evidence="11">417</strain>
        <tissue evidence="11">Liver</tissue>
    </source>
</reference>
<dbReference type="InterPro" id="IPR018096">
    <property type="entry name" value="IL-4/IL-13_CS"/>
</dbReference>
<keyword evidence="12" id="KW-1185">Reference proteome</keyword>
<gene>
    <name evidence="11" type="ORF">A6R68_06259</name>
</gene>
<dbReference type="GO" id="GO:0005126">
    <property type="term" value="F:cytokine receptor binding"/>
    <property type="evidence" value="ECO:0007669"/>
    <property type="project" value="InterPro"/>
</dbReference>
<keyword evidence="9" id="KW-0325">Glycoprotein</keyword>
<feature type="non-terminal residue" evidence="11">
    <location>
        <position position="1"/>
    </location>
</feature>
<keyword evidence="7 10" id="KW-0732">Signal</keyword>
<comment type="subunit">
    <text evidence="3">Interacts with IL13RA2.</text>
</comment>
<evidence type="ECO:0000256" key="10">
    <source>
        <dbReference type="SAM" id="SignalP"/>
    </source>
</evidence>